<name>A0A5E4GBA2_PRUDU</name>
<accession>A0A5E4GBA2</accession>
<feature type="non-terminal residue" evidence="1">
    <location>
        <position position="1"/>
    </location>
</feature>
<proteinExistence type="predicted"/>
<dbReference type="AlphaFoldDB" id="A0A5E4GBA2"/>
<evidence type="ECO:0000313" key="2">
    <source>
        <dbReference type="Proteomes" id="UP000327085"/>
    </source>
</evidence>
<protein>
    <submittedName>
        <fullName evidence="1">Uncharacterized protein</fullName>
    </submittedName>
</protein>
<sequence>KTIDHFISRLREILMTGLLDVFGQMQLLDEHMGFMEMLSCSIPHSTRIDMACHLHQCWGLITM</sequence>
<dbReference type="Proteomes" id="UP000327085">
    <property type="component" value="Chromosome 6"/>
</dbReference>
<dbReference type="InParanoid" id="A0A5E4GBA2"/>
<organism evidence="1 2">
    <name type="scientific">Prunus dulcis</name>
    <name type="common">Almond</name>
    <name type="synonym">Amygdalus dulcis</name>
    <dbReference type="NCBI Taxonomy" id="3755"/>
    <lineage>
        <taxon>Eukaryota</taxon>
        <taxon>Viridiplantae</taxon>
        <taxon>Streptophyta</taxon>
        <taxon>Embryophyta</taxon>
        <taxon>Tracheophyta</taxon>
        <taxon>Spermatophyta</taxon>
        <taxon>Magnoliopsida</taxon>
        <taxon>eudicotyledons</taxon>
        <taxon>Gunneridae</taxon>
        <taxon>Pentapetalae</taxon>
        <taxon>rosids</taxon>
        <taxon>fabids</taxon>
        <taxon>Rosales</taxon>
        <taxon>Rosaceae</taxon>
        <taxon>Amygdaloideae</taxon>
        <taxon>Amygdaleae</taxon>
        <taxon>Prunus</taxon>
    </lineage>
</organism>
<gene>
    <name evidence="1" type="ORF">ALMOND_2B020912</name>
</gene>
<reference evidence="2" key="1">
    <citation type="journal article" date="2020" name="Plant J.">
        <title>Transposons played a major role in the diversification between the closely related almond and peach genomes: results from the almond genome sequence.</title>
        <authorList>
            <person name="Alioto T."/>
            <person name="Alexiou K.G."/>
            <person name="Bardil A."/>
            <person name="Barteri F."/>
            <person name="Castanera R."/>
            <person name="Cruz F."/>
            <person name="Dhingra A."/>
            <person name="Duval H."/>
            <person name="Fernandez I Marti A."/>
            <person name="Frias L."/>
            <person name="Galan B."/>
            <person name="Garcia J.L."/>
            <person name="Howad W."/>
            <person name="Gomez-Garrido J."/>
            <person name="Gut M."/>
            <person name="Julca I."/>
            <person name="Morata J."/>
            <person name="Puigdomenech P."/>
            <person name="Ribeca P."/>
            <person name="Rubio Cabetas M.J."/>
            <person name="Vlasova A."/>
            <person name="Wirthensohn M."/>
            <person name="Garcia-Mas J."/>
            <person name="Gabaldon T."/>
            <person name="Casacuberta J.M."/>
            <person name="Arus P."/>
        </authorList>
    </citation>
    <scope>NUCLEOTIDE SEQUENCE [LARGE SCALE GENOMIC DNA]</scope>
    <source>
        <strain evidence="2">cv. Texas</strain>
    </source>
</reference>
<feature type="non-terminal residue" evidence="1">
    <location>
        <position position="63"/>
    </location>
</feature>
<dbReference type="Gramene" id="VVA36976">
    <property type="protein sequence ID" value="VVA36976"/>
    <property type="gene ID" value="Prudul26B020912"/>
</dbReference>
<evidence type="ECO:0000313" key="1">
    <source>
        <dbReference type="EMBL" id="VVA36976.1"/>
    </source>
</evidence>
<dbReference type="EMBL" id="CABIKO010000493">
    <property type="protein sequence ID" value="VVA36976.1"/>
    <property type="molecule type" value="Genomic_DNA"/>
</dbReference>